<organism evidence="3 4">
    <name type="scientific">Streptomyces xanthochromogenes</name>
    <dbReference type="NCBI Taxonomy" id="67384"/>
    <lineage>
        <taxon>Bacteria</taxon>
        <taxon>Bacillati</taxon>
        <taxon>Actinomycetota</taxon>
        <taxon>Actinomycetes</taxon>
        <taxon>Kitasatosporales</taxon>
        <taxon>Streptomycetaceae</taxon>
        <taxon>Streptomyces</taxon>
    </lineage>
</organism>
<keyword evidence="4" id="KW-1185">Reference proteome</keyword>
<evidence type="ECO:0000256" key="2">
    <source>
        <dbReference type="SAM" id="MobiDB-lite"/>
    </source>
</evidence>
<proteinExistence type="predicted"/>
<evidence type="ECO:0000313" key="3">
    <source>
        <dbReference type="EMBL" id="GGY19659.1"/>
    </source>
</evidence>
<accession>A0ABQ2ZQA6</accession>
<dbReference type="PANTHER" id="PTHR12993:SF28">
    <property type="entry name" value="LMBE FAMILY PROTEIN"/>
    <property type="match status" value="1"/>
</dbReference>
<comment type="caution">
    <text evidence="3">The sequence shown here is derived from an EMBL/GenBank/DDBJ whole genome shotgun (WGS) entry which is preliminary data.</text>
</comment>
<dbReference type="EMBL" id="BMUU01000001">
    <property type="protein sequence ID" value="GGY19659.1"/>
    <property type="molecule type" value="Genomic_DNA"/>
</dbReference>
<evidence type="ECO:0000313" key="4">
    <source>
        <dbReference type="Proteomes" id="UP000600946"/>
    </source>
</evidence>
<dbReference type="PANTHER" id="PTHR12993">
    <property type="entry name" value="N-ACETYLGLUCOSAMINYL-PHOSPHATIDYLINOSITOL DE-N-ACETYLASE-RELATED"/>
    <property type="match status" value="1"/>
</dbReference>
<dbReference type="Pfam" id="PF02585">
    <property type="entry name" value="PIG-L"/>
    <property type="match status" value="1"/>
</dbReference>
<dbReference type="InterPro" id="IPR024078">
    <property type="entry name" value="LmbE-like_dom_sf"/>
</dbReference>
<protein>
    <submittedName>
        <fullName evidence="3">GlcNAc-PI de-N-acetylase</fullName>
    </submittedName>
</protein>
<dbReference type="Proteomes" id="UP000600946">
    <property type="component" value="Unassembled WGS sequence"/>
</dbReference>
<name>A0ABQ2ZQA6_9ACTN</name>
<sequence length="283" mass="30224">MAEYAAPLSPGPWRSHHEGMSAFNEFGGGTGGPPLSPLPEDWARCLAVAAHPDDIEYGTASAVARWTAQGKHVAYLLATRGEAGIEGMHPDRAAPLREREERAGAREVGVTDVEFLGHRDGVVEYGPALRRDIVRSIRRFRPDVIVSGAYTIRMIGGLVNQADHRAVGLAALDAARDAGNRWIFPELADEGLEPWPGVRFVAFAGAERPTHGVEVTGEPLERGIASLAAHAEYTKGLGAEADAFAPRPFLTWIACASGPALGVEAAVLFEVYQLAPEGPPPWV</sequence>
<feature type="region of interest" description="Disordered" evidence="2">
    <location>
        <begin position="1"/>
        <end position="24"/>
    </location>
</feature>
<evidence type="ECO:0000256" key="1">
    <source>
        <dbReference type="ARBA" id="ARBA00022833"/>
    </source>
</evidence>
<reference evidence="4" key="1">
    <citation type="journal article" date="2019" name="Int. J. Syst. Evol. Microbiol.">
        <title>The Global Catalogue of Microorganisms (GCM) 10K type strain sequencing project: providing services to taxonomists for standard genome sequencing and annotation.</title>
        <authorList>
            <consortium name="The Broad Institute Genomics Platform"/>
            <consortium name="The Broad Institute Genome Sequencing Center for Infectious Disease"/>
            <person name="Wu L."/>
            <person name="Ma J."/>
        </authorList>
    </citation>
    <scope>NUCLEOTIDE SEQUENCE [LARGE SCALE GENOMIC DNA]</scope>
    <source>
        <strain evidence="4">JCM 4594</strain>
    </source>
</reference>
<dbReference type="InterPro" id="IPR003737">
    <property type="entry name" value="GlcNAc_PI_deacetylase-related"/>
</dbReference>
<dbReference type="SUPFAM" id="SSF102588">
    <property type="entry name" value="LmbE-like"/>
    <property type="match status" value="1"/>
</dbReference>
<gene>
    <name evidence="3" type="ORF">GCM10010326_10880</name>
</gene>
<keyword evidence="1" id="KW-0862">Zinc</keyword>
<dbReference type="Gene3D" id="3.40.50.10320">
    <property type="entry name" value="LmbE-like"/>
    <property type="match status" value="1"/>
</dbReference>